<accession>A0A3M5BKE7</accession>
<name>A0A3M5BKE7_PSESS</name>
<evidence type="ECO:0000313" key="4">
    <source>
        <dbReference type="Proteomes" id="UP000278180"/>
    </source>
</evidence>
<evidence type="ECO:0000313" key="3">
    <source>
        <dbReference type="Proteomes" id="UP000269801"/>
    </source>
</evidence>
<evidence type="ECO:0000313" key="1">
    <source>
        <dbReference type="EMBL" id="RMS25147.1"/>
    </source>
</evidence>
<proteinExistence type="predicted"/>
<dbReference type="AlphaFoldDB" id="A0A3M5BKE7"/>
<organism evidence="1 3">
    <name type="scientific">Pseudomonas savastanoi</name>
    <name type="common">Pseudomonas syringae pv. savastanoi</name>
    <dbReference type="NCBI Taxonomy" id="29438"/>
    <lineage>
        <taxon>Bacteria</taxon>
        <taxon>Pseudomonadati</taxon>
        <taxon>Pseudomonadota</taxon>
        <taxon>Gammaproteobacteria</taxon>
        <taxon>Pseudomonadales</taxon>
        <taxon>Pseudomonadaceae</taxon>
        <taxon>Pseudomonas</taxon>
    </lineage>
</organism>
<dbReference type="Proteomes" id="UP000269801">
    <property type="component" value="Unassembled WGS sequence"/>
</dbReference>
<evidence type="ECO:0000313" key="2">
    <source>
        <dbReference type="EMBL" id="RMT27915.1"/>
    </source>
</evidence>
<reference evidence="3 4" key="1">
    <citation type="submission" date="2018-08" db="EMBL/GenBank/DDBJ databases">
        <title>Recombination of ecologically and evolutionarily significant loci maintains genetic cohesion in the Pseudomonas syringae species complex.</title>
        <authorList>
            <person name="Dillon M."/>
            <person name="Thakur S."/>
            <person name="Almeida R.N.D."/>
            <person name="Weir B.S."/>
            <person name="Guttman D.S."/>
        </authorList>
    </citation>
    <scope>NUCLEOTIDE SEQUENCE [LARGE SCALE GENOMIC DNA]</scope>
    <source>
        <strain evidence="2 4">ICMP 13684</strain>
        <strain evidence="1 3">ICMP 13685</strain>
    </source>
</reference>
<comment type="caution">
    <text evidence="1">The sequence shown here is derived from an EMBL/GenBank/DDBJ whole genome shotgun (WGS) entry which is preliminary data.</text>
</comment>
<protein>
    <submittedName>
        <fullName evidence="1">Uncharacterized protein</fullName>
    </submittedName>
</protein>
<sequence>MSKSSKFEHDAAMVVGRLPIPEPDELEQDIEKLSAWRLTLDKRLKETAKARG</sequence>
<dbReference type="EMBL" id="RBTE01000272">
    <property type="protein sequence ID" value="RMT27915.1"/>
    <property type="molecule type" value="Genomic_DNA"/>
</dbReference>
<dbReference type="EMBL" id="RBSL01000280">
    <property type="protein sequence ID" value="RMS25147.1"/>
    <property type="molecule type" value="Genomic_DNA"/>
</dbReference>
<dbReference type="Proteomes" id="UP000278180">
    <property type="component" value="Unassembled WGS sequence"/>
</dbReference>
<gene>
    <name evidence="2" type="ORF">ALP51_200044</name>
    <name evidence="1" type="ORF">ALP70_200231</name>
</gene>